<dbReference type="Gene3D" id="1.10.10.10">
    <property type="entry name" value="Winged helix-like DNA-binding domain superfamily/Winged helix DNA-binding domain"/>
    <property type="match status" value="1"/>
</dbReference>
<evidence type="ECO:0000256" key="1">
    <source>
        <dbReference type="ARBA" id="ARBA00023015"/>
    </source>
</evidence>
<feature type="compositionally biased region" description="Low complexity" evidence="4">
    <location>
        <begin position="233"/>
        <end position="250"/>
    </location>
</feature>
<keyword evidence="2 6" id="KW-0238">DNA-binding</keyword>
<dbReference type="STRING" id="1086013.SAMN05421774_103391"/>
<dbReference type="Proteomes" id="UP000186141">
    <property type="component" value="Unassembled WGS sequence"/>
</dbReference>
<dbReference type="SUPFAM" id="SSF46785">
    <property type="entry name" value="Winged helix' DNA-binding domain"/>
    <property type="match status" value="1"/>
</dbReference>
<keyword evidence="3" id="KW-0804">Transcription</keyword>
<dbReference type="InterPro" id="IPR036388">
    <property type="entry name" value="WH-like_DNA-bd_sf"/>
</dbReference>
<dbReference type="InterPro" id="IPR000524">
    <property type="entry name" value="Tscrpt_reg_HTH_GntR"/>
</dbReference>
<feature type="compositionally biased region" description="Polar residues" evidence="4">
    <location>
        <begin position="251"/>
        <end position="263"/>
    </location>
</feature>
<evidence type="ECO:0000259" key="5">
    <source>
        <dbReference type="Pfam" id="PF00392"/>
    </source>
</evidence>
<dbReference type="RefSeq" id="WP_076531016.1">
    <property type="nucleotide sequence ID" value="NZ_BMEH01000003.1"/>
</dbReference>
<sequence length="263" mass="28377">MLDKNSPFAISTRPRREESLSSLALTLLGDAIVAGDPAPGALVSEVELNQRFAVGLAATRSALARFAATGWVAAEGRKGWRVLPMSAEHLADLRAARDCLEPALAGQLPPAPLRAELTQRADIHQGSLVNLTPAALFHQEREILALCARTMAAPRLRAWLADTWDLSMRADRFLDLRFGIDRPPLPVVDLARSLAQGDARGAATLLHDMRRDFADRCARALSRSEVQIAPVSARQAAPRPADGRAAAADPSKQQRPPQQGDQT</sequence>
<dbReference type="Pfam" id="PF00392">
    <property type="entry name" value="GntR"/>
    <property type="match status" value="1"/>
</dbReference>
<protein>
    <submittedName>
        <fullName evidence="6">DNA-binding transcriptional regulator, GntR family</fullName>
    </submittedName>
</protein>
<dbReference type="GO" id="GO:0003677">
    <property type="term" value="F:DNA binding"/>
    <property type="evidence" value="ECO:0007669"/>
    <property type="project" value="UniProtKB-KW"/>
</dbReference>
<evidence type="ECO:0000256" key="2">
    <source>
        <dbReference type="ARBA" id="ARBA00023125"/>
    </source>
</evidence>
<dbReference type="GO" id="GO:0003700">
    <property type="term" value="F:DNA-binding transcription factor activity"/>
    <property type="evidence" value="ECO:0007669"/>
    <property type="project" value="InterPro"/>
</dbReference>
<feature type="region of interest" description="Disordered" evidence="4">
    <location>
        <begin position="228"/>
        <end position="263"/>
    </location>
</feature>
<feature type="domain" description="HTH gntR-type" evidence="5">
    <location>
        <begin position="28"/>
        <end position="82"/>
    </location>
</feature>
<evidence type="ECO:0000256" key="3">
    <source>
        <dbReference type="ARBA" id="ARBA00023163"/>
    </source>
</evidence>
<keyword evidence="7" id="KW-1185">Reference proteome</keyword>
<name>A0A1N7NH92_9RHOB</name>
<evidence type="ECO:0000313" key="6">
    <source>
        <dbReference type="EMBL" id="SIS97549.1"/>
    </source>
</evidence>
<proteinExistence type="predicted"/>
<dbReference type="PANTHER" id="PTHR43537">
    <property type="entry name" value="TRANSCRIPTIONAL REGULATOR, GNTR FAMILY"/>
    <property type="match status" value="1"/>
</dbReference>
<gene>
    <name evidence="6" type="ORF">SAMN05421774_103391</name>
</gene>
<evidence type="ECO:0000256" key="4">
    <source>
        <dbReference type="SAM" id="MobiDB-lite"/>
    </source>
</evidence>
<dbReference type="PANTHER" id="PTHR43537:SF49">
    <property type="entry name" value="TRANSCRIPTIONAL REGULATORY PROTEIN"/>
    <property type="match status" value="1"/>
</dbReference>
<keyword evidence="1" id="KW-0805">Transcription regulation</keyword>
<dbReference type="AlphaFoldDB" id="A0A1N7NH92"/>
<dbReference type="EMBL" id="FTOT01000003">
    <property type="protein sequence ID" value="SIS97549.1"/>
    <property type="molecule type" value="Genomic_DNA"/>
</dbReference>
<reference evidence="6 7" key="1">
    <citation type="submission" date="2017-01" db="EMBL/GenBank/DDBJ databases">
        <authorList>
            <person name="Mah S.A."/>
            <person name="Swanson W.J."/>
            <person name="Moy G.W."/>
            <person name="Vacquier V.D."/>
        </authorList>
    </citation>
    <scope>NUCLEOTIDE SEQUENCE [LARGE SCALE GENOMIC DNA]</scope>
    <source>
        <strain evidence="6 7">DSM 26375</strain>
    </source>
</reference>
<evidence type="ECO:0000313" key="7">
    <source>
        <dbReference type="Proteomes" id="UP000186141"/>
    </source>
</evidence>
<dbReference type="InterPro" id="IPR036390">
    <property type="entry name" value="WH_DNA-bd_sf"/>
</dbReference>
<organism evidence="6 7">
    <name type="scientific">Gemmobacter megaterium</name>
    <dbReference type="NCBI Taxonomy" id="1086013"/>
    <lineage>
        <taxon>Bacteria</taxon>
        <taxon>Pseudomonadati</taxon>
        <taxon>Pseudomonadota</taxon>
        <taxon>Alphaproteobacteria</taxon>
        <taxon>Rhodobacterales</taxon>
        <taxon>Paracoccaceae</taxon>
        <taxon>Gemmobacter</taxon>
    </lineage>
</organism>
<dbReference type="OrthoDB" id="8638122at2"/>
<accession>A0A1N7NH92</accession>